<dbReference type="Gene3D" id="3.40.50.2300">
    <property type="match status" value="1"/>
</dbReference>
<dbReference type="GO" id="GO:0043565">
    <property type="term" value="F:sequence-specific DNA binding"/>
    <property type="evidence" value="ECO:0007669"/>
    <property type="project" value="InterPro"/>
</dbReference>
<dbReference type="PROSITE" id="PS01124">
    <property type="entry name" value="HTH_ARAC_FAMILY_2"/>
    <property type="match status" value="1"/>
</dbReference>
<evidence type="ECO:0000256" key="5">
    <source>
        <dbReference type="ARBA" id="ARBA00023015"/>
    </source>
</evidence>
<evidence type="ECO:0000256" key="6">
    <source>
        <dbReference type="ARBA" id="ARBA00023125"/>
    </source>
</evidence>
<keyword evidence="12" id="KW-1185">Reference proteome</keyword>
<sequence>MFPVRSFRTHAIMEGARKGDRAVYKLVIVDDNRLEREGLGNVLDWRSLKVDIVGTFANGKQALERFDGLRPDVLLTDIQMPVMNGLQLAEAIREKWPETRIIFMSSYDEFDYARSALRLQVEDYLLKPIRKEALADTVRKTLAALESWLQSKREREGMMRQIKSALSLYREQFWRDLLYGNRQSAEDIHDRLVMLELEPWPALCQVVIVSLAWDETDRSQANVTDKYYYMYMIQKAAKEQPEVGLAVHTAQISDRDIAVIYCAADRGDGSRSMVDAVVRFKERIESLSPYSCAVGVSETSDRLEKLPQLYKQAKLAAETRYFGETPGGRLVLYEEIGRTAAADFETAVDLQELYRDVKSIVADQMPADVLYDKYLEPTRAYSEKYVRTLLLAVMQSIELVYAEAGKKFRDTSAANGFGTAERWSSIADVARTVGAMLESAAAQLQVDNKSQYELMVDEIKAIIAKQYREPITVQTIADQVYMSPSRVNNIFKMITGRTIFDYLTEYRMEKAKELLKDPFSRVYLVAQEVGYANKSHFCLVFRKFTGLSPSAYKDNLFPKQQED</sequence>
<evidence type="ECO:0000256" key="7">
    <source>
        <dbReference type="ARBA" id="ARBA00023163"/>
    </source>
</evidence>
<keyword evidence="2" id="KW-0963">Cytoplasm</keyword>
<keyword evidence="3 8" id="KW-0597">Phosphoprotein</keyword>
<dbReference type="AlphaFoldDB" id="A0A5R9G209"/>
<dbReference type="InterPro" id="IPR018060">
    <property type="entry name" value="HTH_AraC"/>
</dbReference>
<evidence type="ECO:0000259" key="10">
    <source>
        <dbReference type="PROSITE" id="PS50110"/>
    </source>
</evidence>
<evidence type="ECO:0000313" key="11">
    <source>
        <dbReference type="EMBL" id="TLS48336.1"/>
    </source>
</evidence>
<name>A0A5R9G209_9BACL</name>
<reference evidence="11 12" key="1">
    <citation type="submission" date="2019-05" db="EMBL/GenBank/DDBJ databases">
        <authorList>
            <person name="Narsing Rao M.P."/>
            <person name="Li W.J."/>
        </authorList>
    </citation>
    <scope>NUCLEOTIDE SEQUENCE [LARGE SCALE GENOMIC DNA]</scope>
    <source>
        <strain evidence="11 12">SYSU_K30003</strain>
    </source>
</reference>
<comment type="subcellular location">
    <subcellularLocation>
        <location evidence="1">Cytoplasm</location>
    </subcellularLocation>
</comment>
<evidence type="ECO:0000259" key="9">
    <source>
        <dbReference type="PROSITE" id="PS01124"/>
    </source>
</evidence>
<evidence type="ECO:0000256" key="3">
    <source>
        <dbReference type="ARBA" id="ARBA00022553"/>
    </source>
</evidence>
<gene>
    <name evidence="11" type="ORF">FE782_31215</name>
</gene>
<dbReference type="InterPro" id="IPR009057">
    <property type="entry name" value="Homeodomain-like_sf"/>
</dbReference>
<dbReference type="SMART" id="SM00342">
    <property type="entry name" value="HTH_ARAC"/>
    <property type="match status" value="1"/>
</dbReference>
<evidence type="ECO:0000313" key="12">
    <source>
        <dbReference type="Proteomes" id="UP000309676"/>
    </source>
</evidence>
<dbReference type="PANTHER" id="PTHR42713">
    <property type="entry name" value="HISTIDINE KINASE-RELATED"/>
    <property type="match status" value="1"/>
</dbReference>
<evidence type="ECO:0000256" key="1">
    <source>
        <dbReference type="ARBA" id="ARBA00004496"/>
    </source>
</evidence>
<dbReference type="SUPFAM" id="SSF46689">
    <property type="entry name" value="Homeodomain-like"/>
    <property type="match status" value="2"/>
</dbReference>
<feature type="domain" description="HTH araC/xylS-type" evidence="9">
    <location>
        <begin position="457"/>
        <end position="555"/>
    </location>
</feature>
<dbReference type="SMART" id="SM00448">
    <property type="entry name" value="REC"/>
    <property type="match status" value="1"/>
</dbReference>
<keyword evidence="7" id="KW-0804">Transcription</keyword>
<dbReference type="CDD" id="cd17536">
    <property type="entry name" value="REC_YesN-like"/>
    <property type="match status" value="1"/>
</dbReference>
<dbReference type="Gene3D" id="1.10.10.60">
    <property type="entry name" value="Homeodomain-like"/>
    <property type="match status" value="2"/>
</dbReference>
<dbReference type="SUPFAM" id="SSF52172">
    <property type="entry name" value="CheY-like"/>
    <property type="match status" value="1"/>
</dbReference>
<dbReference type="PANTHER" id="PTHR42713:SF3">
    <property type="entry name" value="TRANSCRIPTIONAL REGULATORY PROTEIN HPTR"/>
    <property type="match status" value="1"/>
</dbReference>
<dbReference type="InterPro" id="IPR001789">
    <property type="entry name" value="Sig_transdc_resp-reg_receiver"/>
</dbReference>
<dbReference type="GO" id="GO:0005737">
    <property type="term" value="C:cytoplasm"/>
    <property type="evidence" value="ECO:0007669"/>
    <property type="project" value="UniProtKB-SubCell"/>
</dbReference>
<accession>A0A5R9G209</accession>
<evidence type="ECO:0000256" key="2">
    <source>
        <dbReference type="ARBA" id="ARBA00022490"/>
    </source>
</evidence>
<dbReference type="InterPro" id="IPR011006">
    <property type="entry name" value="CheY-like_superfamily"/>
</dbReference>
<dbReference type="GO" id="GO:0003700">
    <property type="term" value="F:DNA-binding transcription factor activity"/>
    <property type="evidence" value="ECO:0007669"/>
    <property type="project" value="InterPro"/>
</dbReference>
<dbReference type="EMBL" id="VCIW01000039">
    <property type="protein sequence ID" value="TLS48336.1"/>
    <property type="molecule type" value="Genomic_DNA"/>
</dbReference>
<dbReference type="GO" id="GO:0000160">
    <property type="term" value="P:phosphorelay signal transduction system"/>
    <property type="evidence" value="ECO:0007669"/>
    <property type="project" value="UniProtKB-KW"/>
</dbReference>
<feature type="modified residue" description="4-aspartylphosphate" evidence="8">
    <location>
        <position position="77"/>
    </location>
</feature>
<keyword evidence="4" id="KW-0902">Two-component regulatory system</keyword>
<dbReference type="Pfam" id="PF12833">
    <property type="entry name" value="HTH_18"/>
    <property type="match status" value="1"/>
</dbReference>
<comment type="caution">
    <text evidence="11">The sequence shown here is derived from an EMBL/GenBank/DDBJ whole genome shotgun (WGS) entry which is preliminary data.</text>
</comment>
<keyword evidence="6" id="KW-0238">DNA-binding</keyword>
<organism evidence="11 12">
    <name type="scientific">Paenibacillus antri</name>
    <dbReference type="NCBI Taxonomy" id="2582848"/>
    <lineage>
        <taxon>Bacteria</taxon>
        <taxon>Bacillati</taxon>
        <taxon>Bacillota</taxon>
        <taxon>Bacilli</taxon>
        <taxon>Bacillales</taxon>
        <taxon>Paenibacillaceae</taxon>
        <taxon>Paenibacillus</taxon>
    </lineage>
</organism>
<dbReference type="Proteomes" id="UP000309676">
    <property type="component" value="Unassembled WGS sequence"/>
</dbReference>
<dbReference type="Pfam" id="PF00072">
    <property type="entry name" value="Response_reg"/>
    <property type="match status" value="1"/>
</dbReference>
<proteinExistence type="predicted"/>
<protein>
    <submittedName>
        <fullName evidence="11">Response regulator</fullName>
    </submittedName>
</protein>
<dbReference type="PROSITE" id="PS50110">
    <property type="entry name" value="RESPONSE_REGULATORY"/>
    <property type="match status" value="1"/>
</dbReference>
<dbReference type="InterPro" id="IPR051552">
    <property type="entry name" value="HptR"/>
</dbReference>
<feature type="domain" description="Response regulatory" evidence="10">
    <location>
        <begin position="25"/>
        <end position="142"/>
    </location>
</feature>
<evidence type="ECO:0000256" key="8">
    <source>
        <dbReference type="PROSITE-ProRule" id="PRU00169"/>
    </source>
</evidence>
<evidence type="ECO:0000256" key="4">
    <source>
        <dbReference type="ARBA" id="ARBA00023012"/>
    </source>
</evidence>
<keyword evidence="5" id="KW-0805">Transcription regulation</keyword>